<comment type="subcellular location">
    <subcellularLocation>
        <location evidence="1">Membrane</location>
        <topology evidence="1">Multi-pass membrane protein</topology>
    </subcellularLocation>
</comment>
<dbReference type="InterPro" id="IPR009915">
    <property type="entry name" value="NnrU_dom"/>
</dbReference>
<name>A0A081CQT6_9HYPH</name>
<dbReference type="Pfam" id="PF07298">
    <property type="entry name" value="NnrU"/>
    <property type="match status" value="1"/>
</dbReference>
<feature type="transmembrane region" description="Helical" evidence="5">
    <location>
        <begin position="132"/>
        <end position="150"/>
    </location>
</feature>
<evidence type="ECO:0000259" key="6">
    <source>
        <dbReference type="Pfam" id="PF07298"/>
    </source>
</evidence>
<dbReference type="eggNOG" id="COG4094">
    <property type="taxonomic scope" value="Bacteria"/>
</dbReference>
<accession>A0A081CQT6</accession>
<sequence length="200" mass="21942">MLEGLFMLLLIFSILFLLVTHSLSIVAPDFRARMVSRLGEGPWKGLYSVVSIIALAIVAYAFGQARQVTGILYSPPVWTSHIAITLMLFSMICLVASLLPAGHIVAKTKHPLVLAVKIWALAHLLANGETSSVILFVAVLAWGVIMRISLKRRARAGEVVTRSFVSARYDILAVVLGVALWAAFLWKLHEWLIGVQPLAM</sequence>
<evidence type="ECO:0000313" key="7">
    <source>
        <dbReference type="EMBL" id="GAK69032.1"/>
    </source>
</evidence>
<evidence type="ECO:0000256" key="5">
    <source>
        <dbReference type="SAM" id="Phobius"/>
    </source>
</evidence>
<feature type="transmembrane region" description="Helical" evidence="5">
    <location>
        <begin position="111"/>
        <end position="126"/>
    </location>
</feature>
<reference evidence="7 8" key="1">
    <citation type="submission" date="2014-08" db="EMBL/GenBank/DDBJ databases">
        <title>Whole genome shotgun sequence of Rhizobium rubi NBRC 13261.</title>
        <authorList>
            <person name="Katano-Makiyama Y."/>
            <person name="Hosoyama A."/>
            <person name="Hashimoto M."/>
            <person name="Hosoyama Y."/>
            <person name="Noguchi M."/>
            <person name="Tsuchikane K."/>
            <person name="Uohara A."/>
            <person name="Ohji S."/>
            <person name="Ichikawa N."/>
            <person name="Kimura A."/>
            <person name="Yamazoe A."/>
            <person name="Fujita N."/>
        </authorList>
    </citation>
    <scope>NUCLEOTIDE SEQUENCE [LARGE SCALE GENOMIC DNA]</scope>
    <source>
        <strain evidence="7 8">NBRC 13261</strain>
    </source>
</reference>
<organism evidence="7 8">
    <name type="scientific">Agrobacterium rubi TR3 = NBRC 13261</name>
    <dbReference type="NCBI Taxonomy" id="1368415"/>
    <lineage>
        <taxon>Bacteria</taxon>
        <taxon>Pseudomonadati</taxon>
        <taxon>Pseudomonadota</taxon>
        <taxon>Alphaproteobacteria</taxon>
        <taxon>Hyphomicrobiales</taxon>
        <taxon>Rhizobiaceae</taxon>
        <taxon>Rhizobium/Agrobacterium group</taxon>
        <taxon>Agrobacterium</taxon>
    </lineage>
</organism>
<feature type="transmembrane region" description="Helical" evidence="5">
    <location>
        <begin position="46"/>
        <end position="65"/>
    </location>
</feature>
<dbReference type="EMBL" id="BBJU01000003">
    <property type="protein sequence ID" value="GAK69032.1"/>
    <property type="molecule type" value="Genomic_DNA"/>
</dbReference>
<gene>
    <name evidence="7" type="ORF">RRU01S_03_02030</name>
</gene>
<evidence type="ECO:0000256" key="2">
    <source>
        <dbReference type="ARBA" id="ARBA00022692"/>
    </source>
</evidence>
<evidence type="ECO:0000256" key="4">
    <source>
        <dbReference type="ARBA" id="ARBA00023136"/>
    </source>
</evidence>
<feature type="transmembrane region" description="Helical" evidence="5">
    <location>
        <begin position="77"/>
        <end position="99"/>
    </location>
</feature>
<feature type="transmembrane region" description="Helical" evidence="5">
    <location>
        <begin position="171"/>
        <end position="188"/>
    </location>
</feature>
<dbReference type="AlphaFoldDB" id="A0A081CQT6"/>
<evidence type="ECO:0000256" key="1">
    <source>
        <dbReference type="ARBA" id="ARBA00004141"/>
    </source>
</evidence>
<dbReference type="Proteomes" id="UP000028701">
    <property type="component" value="Unassembled WGS sequence"/>
</dbReference>
<proteinExistence type="predicted"/>
<dbReference type="GO" id="GO:0016020">
    <property type="term" value="C:membrane"/>
    <property type="evidence" value="ECO:0007669"/>
    <property type="project" value="UniProtKB-SubCell"/>
</dbReference>
<evidence type="ECO:0000256" key="3">
    <source>
        <dbReference type="ARBA" id="ARBA00022989"/>
    </source>
</evidence>
<feature type="domain" description="NnrU" evidence="6">
    <location>
        <begin position="10"/>
        <end position="197"/>
    </location>
</feature>
<keyword evidence="4 5" id="KW-0472">Membrane</keyword>
<evidence type="ECO:0000313" key="8">
    <source>
        <dbReference type="Proteomes" id="UP000028701"/>
    </source>
</evidence>
<keyword evidence="3 5" id="KW-1133">Transmembrane helix</keyword>
<protein>
    <recommendedName>
        <fullName evidence="6">NnrU domain-containing protein</fullName>
    </recommendedName>
</protein>
<feature type="transmembrane region" description="Helical" evidence="5">
    <location>
        <begin position="6"/>
        <end position="26"/>
    </location>
</feature>
<comment type="caution">
    <text evidence="7">The sequence shown here is derived from an EMBL/GenBank/DDBJ whole genome shotgun (WGS) entry which is preliminary data.</text>
</comment>
<keyword evidence="2 5" id="KW-0812">Transmembrane</keyword>